<feature type="compositionally biased region" description="Basic and acidic residues" evidence="1">
    <location>
        <begin position="1"/>
        <end position="20"/>
    </location>
</feature>
<dbReference type="EMBL" id="JAAGAX010000010">
    <property type="protein sequence ID" value="KAF2302355.1"/>
    <property type="molecule type" value="Genomic_DNA"/>
</dbReference>
<keyword evidence="4" id="KW-1185">Reference proteome</keyword>
<dbReference type="PANTHER" id="PTHR34482:SF36">
    <property type="entry name" value="RETROTRANSPOSON GAG DOMAIN-CONTAINING PROTEIN"/>
    <property type="match status" value="1"/>
</dbReference>
<gene>
    <name evidence="3" type="ORF">GH714_034699</name>
</gene>
<comment type="caution">
    <text evidence="3">The sequence shown here is derived from an EMBL/GenBank/DDBJ whole genome shotgun (WGS) entry which is preliminary data.</text>
</comment>
<feature type="region of interest" description="Disordered" evidence="1">
    <location>
        <begin position="1"/>
        <end position="39"/>
    </location>
</feature>
<organism evidence="3 4">
    <name type="scientific">Hevea brasiliensis</name>
    <name type="common">Para rubber tree</name>
    <name type="synonym">Siphonia brasiliensis</name>
    <dbReference type="NCBI Taxonomy" id="3981"/>
    <lineage>
        <taxon>Eukaryota</taxon>
        <taxon>Viridiplantae</taxon>
        <taxon>Streptophyta</taxon>
        <taxon>Embryophyta</taxon>
        <taxon>Tracheophyta</taxon>
        <taxon>Spermatophyta</taxon>
        <taxon>Magnoliopsida</taxon>
        <taxon>eudicotyledons</taxon>
        <taxon>Gunneridae</taxon>
        <taxon>Pentapetalae</taxon>
        <taxon>rosids</taxon>
        <taxon>fabids</taxon>
        <taxon>Malpighiales</taxon>
        <taxon>Euphorbiaceae</taxon>
        <taxon>Crotonoideae</taxon>
        <taxon>Micrandreae</taxon>
        <taxon>Hevea</taxon>
    </lineage>
</organism>
<dbReference type="InterPro" id="IPR005162">
    <property type="entry name" value="Retrotrans_gag_dom"/>
</dbReference>
<feature type="compositionally biased region" description="Basic and acidic residues" evidence="1">
    <location>
        <begin position="28"/>
        <end position="39"/>
    </location>
</feature>
<feature type="domain" description="Retrotransposon gag" evidence="2">
    <location>
        <begin position="89"/>
        <end position="180"/>
    </location>
</feature>
<dbReference type="AlphaFoldDB" id="A0A6A6LPI6"/>
<name>A0A6A6LPI6_HEVBR</name>
<dbReference type="Proteomes" id="UP000467840">
    <property type="component" value="Chromosome 4"/>
</dbReference>
<reference evidence="3 4" key="1">
    <citation type="journal article" date="2020" name="Mol. Plant">
        <title>The Chromosome-Based Rubber Tree Genome Provides New Insights into Spurge Genome Evolution and Rubber Biosynthesis.</title>
        <authorList>
            <person name="Liu J."/>
            <person name="Shi C."/>
            <person name="Shi C.C."/>
            <person name="Li W."/>
            <person name="Zhang Q.J."/>
            <person name="Zhang Y."/>
            <person name="Li K."/>
            <person name="Lu H.F."/>
            <person name="Shi C."/>
            <person name="Zhu S.T."/>
            <person name="Xiao Z.Y."/>
            <person name="Nan H."/>
            <person name="Yue Y."/>
            <person name="Zhu X.G."/>
            <person name="Wu Y."/>
            <person name="Hong X.N."/>
            <person name="Fan G.Y."/>
            <person name="Tong Y."/>
            <person name="Zhang D."/>
            <person name="Mao C.L."/>
            <person name="Liu Y.L."/>
            <person name="Hao S.J."/>
            <person name="Liu W.Q."/>
            <person name="Lv M.Q."/>
            <person name="Zhang H.B."/>
            <person name="Liu Y."/>
            <person name="Hu-Tang G.R."/>
            <person name="Wang J.P."/>
            <person name="Wang J.H."/>
            <person name="Sun Y.H."/>
            <person name="Ni S.B."/>
            <person name="Chen W.B."/>
            <person name="Zhang X.C."/>
            <person name="Jiao Y.N."/>
            <person name="Eichler E.E."/>
            <person name="Li G.H."/>
            <person name="Liu X."/>
            <person name="Gao L.Z."/>
        </authorList>
    </citation>
    <scope>NUCLEOTIDE SEQUENCE [LARGE SCALE GENOMIC DNA]</scope>
    <source>
        <strain evidence="4">cv. GT1</strain>
        <tissue evidence="3">Leaf</tissue>
    </source>
</reference>
<protein>
    <recommendedName>
        <fullName evidence="2">Retrotransposon gag domain-containing protein</fullName>
    </recommendedName>
</protein>
<evidence type="ECO:0000256" key="1">
    <source>
        <dbReference type="SAM" id="MobiDB-lite"/>
    </source>
</evidence>
<dbReference type="PANTHER" id="PTHR34482">
    <property type="entry name" value="DNA DAMAGE-INDUCIBLE PROTEIN 1-LIKE"/>
    <property type="match status" value="1"/>
</dbReference>
<proteinExistence type="predicted"/>
<evidence type="ECO:0000313" key="3">
    <source>
        <dbReference type="EMBL" id="KAF2302355.1"/>
    </source>
</evidence>
<accession>A0A6A6LPI6</accession>
<sequence>MESDPSKEGSYRPVKEEEIGSHAPVHSQGRDRREESSRVEKLRKYKAIDFMGKKEENPSAAEHWLEWTERVLKQLHCTPEHQLECTLSLLQEEAYQWWDTISRVVQPMELTWDFFLTEFKKKYISHIYLEARRREFLTLRQRQLMVFEYEREFLRLGRYAWEVMPTEVERCRRFKDGLNDNIRIIVMAHEYTNFSRLVAASLNVERVRNEEQSRRGRQ</sequence>
<dbReference type="Pfam" id="PF03732">
    <property type="entry name" value="Retrotrans_gag"/>
    <property type="match status" value="1"/>
</dbReference>
<evidence type="ECO:0000259" key="2">
    <source>
        <dbReference type="Pfam" id="PF03732"/>
    </source>
</evidence>
<evidence type="ECO:0000313" key="4">
    <source>
        <dbReference type="Proteomes" id="UP000467840"/>
    </source>
</evidence>